<sequence>MNKKIYDLLELDGFEHNKDTQQYTEEILNRMRNDFIVEFRKNYNSDLLSSLSVSPLIIEIENYYNNDVCIFAAIFLSKYEKNNNSKINAYHLENVVIRICSCWEYLFILVNAYLNLDMVVGRDLLNKIMESSKYEVKFKESGGKIEPVFQEYSIEISEERKNKLKKRIKLFNLSSKSKSNSFHKKMKKTYSNNEKFKHIFDLYYSEPVKEFISIRNEFVHRRTLGAKFSYGPIGIGLTQGINSNPNGWFSFKGIELKIEENIVALSHAIKQLKEIIYNGYRPNLKINEGKVFWGYEIHCEKCEKEIVLADFIVDLYSDISEKPVCPNCLEKQLIITDKLEMSDYDYHNNFKKYLGFLSELKEM</sequence>
<accession>A0AA90SL63</accession>
<evidence type="ECO:0000313" key="1">
    <source>
        <dbReference type="EMBL" id="MDP1452726.1"/>
    </source>
</evidence>
<dbReference type="EMBL" id="JAUUTW010000018">
    <property type="protein sequence ID" value="MDP1452726.1"/>
    <property type="molecule type" value="Genomic_DNA"/>
</dbReference>
<evidence type="ECO:0000313" key="2">
    <source>
        <dbReference type="Proteomes" id="UP001178275"/>
    </source>
</evidence>
<reference evidence="1" key="1">
    <citation type="submission" date="2023-07" db="EMBL/GenBank/DDBJ databases">
        <title>Murine gut Bacillus species.</title>
        <authorList>
            <person name="Gutman E."/>
            <person name="Hashuel R."/>
            <person name="Litvak Y."/>
        </authorList>
    </citation>
    <scope>NUCLEOTIDE SEQUENCE</scope>
    <source>
        <strain evidence="1">RU293</strain>
    </source>
</reference>
<protein>
    <submittedName>
        <fullName evidence="1">Uncharacterized protein</fullName>
    </submittedName>
</protein>
<gene>
    <name evidence="1" type="ORF">Q8G36_17075</name>
</gene>
<dbReference type="Proteomes" id="UP001178275">
    <property type="component" value="Unassembled WGS sequence"/>
</dbReference>
<dbReference type="RefSeq" id="WP_305161102.1">
    <property type="nucleotide sequence ID" value="NZ_JAUUTW010000018.1"/>
</dbReference>
<name>A0AA90SL63_9BACI</name>
<comment type="caution">
    <text evidence="1">The sequence shown here is derived from an EMBL/GenBank/DDBJ whole genome shotgun (WGS) entry which is preliminary data.</text>
</comment>
<proteinExistence type="predicted"/>
<dbReference type="AlphaFoldDB" id="A0AA90SL63"/>
<organism evidence="1 2">
    <name type="scientific">Peribacillus frigoritolerans</name>
    <dbReference type="NCBI Taxonomy" id="450367"/>
    <lineage>
        <taxon>Bacteria</taxon>
        <taxon>Bacillati</taxon>
        <taxon>Bacillota</taxon>
        <taxon>Bacilli</taxon>
        <taxon>Bacillales</taxon>
        <taxon>Bacillaceae</taxon>
        <taxon>Peribacillus</taxon>
    </lineage>
</organism>